<dbReference type="AlphaFoldDB" id="A0A0F7U8X0"/>
<sequence>MTAFMLSAPGRPLSRLASIGGSFASSCSHMGSLASTALSSRRASPSVFRPAPSSRLRPPTSPSSSPSPSLSAGFSSLSPASVPPARNSSSESSTCSATSASADSVPSSSSPPSFPLGIKQTLPRTLIKLARPFPSSSSLSSPASVPPTSPSPPSSAASGPSELVVYERQNGSRWVYKHQLSLYLSHAVGLGYFRALFEDSSAAPASVFDLLCDFVRPSARPTIAENEGEESQDERQERKEGAGTPGEQRVTAQDLSDFMKNCVASRYRDVDVLDVVADVLGSLVIGSADAPLLVDIASSCTELSLLRPKLFTAIASRLLVLPLSVSEPSPPVSAPLSPNQAIRLIEAFSRQHIRHPDVLPRLLSSLSPSLSSLSPRLASRLFYALAGLGKTAAPAETLQVLLSRIGSGLKGTDGTSCEGNARDVEETGTQGQRPQMTLPDLAKAAHALLLLEMEVEQKPFLESLVTAMAPEIFERPVDFWSRTAAASLHKRLLLLRTALRHLHRDTIYNSLPPIVRQAFRRLHRIEIASPPRSPTYFVTRMSALLTRLRIAHFCYATRGPLVFDVLERDRPIVWQCNTVDRFYVNSAEKTTAVKLQERITQAMGLRVVNCEYWQWMKMKRKRTRLEYIRMQRYYTLKDRRQHDPDFEGWTLPLVHHMHRRNRLHYDYYFPNYTPLSRVEY</sequence>
<proteinExistence type="predicted"/>
<feature type="domain" description="RAP" evidence="2">
    <location>
        <begin position="572"/>
        <end position="630"/>
    </location>
</feature>
<dbReference type="EMBL" id="LN714479">
    <property type="protein sequence ID" value="CEL65496.1"/>
    <property type="molecule type" value="Genomic_DNA"/>
</dbReference>
<evidence type="ECO:0000313" key="3">
    <source>
        <dbReference type="EMBL" id="CEL65496.1"/>
    </source>
</evidence>
<evidence type="ECO:0000259" key="2">
    <source>
        <dbReference type="PROSITE" id="PS51286"/>
    </source>
</evidence>
<feature type="region of interest" description="Disordered" evidence="1">
    <location>
        <begin position="133"/>
        <end position="161"/>
    </location>
</feature>
<feature type="region of interest" description="Disordered" evidence="1">
    <location>
        <begin position="412"/>
        <end position="434"/>
    </location>
</feature>
<reference evidence="3" key="1">
    <citation type="journal article" date="2015" name="PLoS ONE">
        <title>Comprehensive Evaluation of Toxoplasma gondii VEG and Neospora caninum LIV Genomes with Tachyzoite Stage Transcriptome and Proteome Defines Novel Transcript Features.</title>
        <authorList>
            <person name="Ramaprasad A."/>
            <person name="Mourier T."/>
            <person name="Naeem R."/>
            <person name="Malas T.B."/>
            <person name="Moussa E."/>
            <person name="Panigrahi A."/>
            <person name="Vermont S.J."/>
            <person name="Otto T.D."/>
            <person name="Wastling J."/>
            <person name="Pain A."/>
        </authorList>
    </citation>
    <scope>NUCLEOTIDE SEQUENCE</scope>
    <source>
        <strain evidence="3">Liverpool</strain>
    </source>
</reference>
<dbReference type="SMART" id="SM00952">
    <property type="entry name" value="RAP"/>
    <property type="match status" value="1"/>
</dbReference>
<feature type="compositionally biased region" description="Low complexity" evidence="1">
    <location>
        <begin position="88"/>
        <end position="111"/>
    </location>
</feature>
<accession>A0A0F7U8X0</accession>
<dbReference type="Pfam" id="PF08373">
    <property type="entry name" value="RAP"/>
    <property type="match status" value="1"/>
</dbReference>
<protein>
    <submittedName>
        <fullName evidence="3">RAP domain-containing protein</fullName>
    </submittedName>
</protein>
<organism evidence="3">
    <name type="scientific">Neospora caninum (strain Liverpool)</name>
    <dbReference type="NCBI Taxonomy" id="572307"/>
    <lineage>
        <taxon>Eukaryota</taxon>
        <taxon>Sar</taxon>
        <taxon>Alveolata</taxon>
        <taxon>Apicomplexa</taxon>
        <taxon>Conoidasida</taxon>
        <taxon>Coccidia</taxon>
        <taxon>Eucoccidiorida</taxon>
        <taxon>Eimeriorina</taxon>
        <taxon>Sarcocystidae</taxon>
        <taxon>Neospora</taxon>
    </lineage>
</organism>
<feature type="compositionally biased region" description="Pro residues" evidence="1">
    <location>
        <begin position="144"/>
        <end position="153"/>
    </location>
</feature>
<feature type="compositionally biased region" description="Low complexity" evidence="1">
    <location>
        <begin position="133"/>
        <end position="143"/>
    </location>
</feature>
<gene>
    <name evidence="3" type="ORF">BN1204_013390</name>
</gene>
<feature type="region of interest" description="Disordered" evidence="1">
    <location>
        <begin position="222"/>
        <end position="250"/>
    </location>
</feature>
<feature type="region of interest" description="Disordered" evidence="1">
    <location>
        <begin position="34"/>
        <end position="116"/>
    </location>
</feature>
<dbReference type="PROSITE" id="PS51286">
    <property type="entry name" value="RAP"/>
    <property type="match status" value="1"/>
</dbReference>
<evidence type="ECO:0000256" key="1">
    <source>
        <dbReference type="SAM" id="MobiDB-lite"/>
    </source>
</evidence>
<feature type="compositionally biased region" description="Low complexity" evidence="1">
    <location>
        <begin position="34"/>
        <end position="80"/>
    </location>
</feature>
<dbReference type="InterPro" id="IPR013584">
    <property type="entry name" value="RAP"/>
</dbReference>
<name>A0A0F7U8X0_NEOCL</name>